<feature type="non-terminal residue" evidence="13">
    <location>
        <position position="221"/>
    </location>
</feature>
<evidence type="ECO:0000256" key="2">
    <source>
        <dbReference type="ARBA" id="ARBA00006576"/>
    </source>
</evidence>
<evidence type="ECO:0000256" key="9">
    <source>
        <dbReference type="ARBA" id="ARBA00041763"/>
    </source>
</evidence>
<dbReference type="InterPro" id="IPR035105">
    <property type="entry name" value="Deoxycytidylate_deaminase_dom"/>
</dbReference>
<evidence type="ECO:0000256" key="5">
    <source>
        <dbReference type="ARBA" id="ARBA00022801"/>
    </source>
</evidence>
<proteinExistence type="inferred from homology"/>
<keyword evidence="4" id="KW-0545">Nucleotide biosynthesis</keyword>
<evidence type="ECO:0000256" key="3">
    <source>
        <dbReference type="ARBA" id="ARBA00022723"/>
    </source>
</evidence>
<dbReference type="OMA" id="ACIVNCE"/>
<reference evidence="13 14" key="1">
    <citation type="submission" date="2013-11" db="EMBL/GenBank/DDBJ databases">
        <title>Genome sequencing of Stegodyphus mimosarum.</title>
        <authorList>
            <person name="Bechsgaard J."/>
        </authorList>
    </citation>
    <scope>NUCLEOTIDE SEQUENCE [LARGE SCALE GENOMIC DNA]</scope>
</reference>
<dbReference type="SUPFAM" id="SSF53927">
    <property type="entry name" value="Cytidine deaminase-like"/>
    <property type="match status" value="1"/>
</dbReference>
<dbReference type="InterPro" id="IPR016193">
    <property type="entry name" value="Cytidine_deaminase-like"/>
</dbReference>
<dbReference type="AlphaFoldDB" id="A0A087TG62"/>
<keyword evidence="3" id="KW-0479">Metal-binding</keyword>
<comment type="function">
    <text evidence="7">Supplies the nucleotide substrate for thymidylate synthetase.</text>
</comment>
<evidence type="ECO:0000259" key="12">
    <source>
        <dbReference type="PROSITE" id="PS51747"/>
    </source>
</evidence>
<dbReference type="InterPro" id="IPR002125">
    <property type="entry name" value="CMP_dCMP_dom"/>
</dbReference>
<evidence type="ECO:0000313" key="13">
    <source>
        <dbReference type="EMBL" id="KFM64101.1"/>
    </source>
</evidence>
<dbReference type="InterPro" id="IPR015517">
    <property type="entry name" value="dCMP_deaminase-rel"/>
</dbReference>
<dbReference type="CDD" id="cd01286">
    <property type="entry name" value="deoxycytidylate_deaminase"/>
    <property type="match status" value="1"/>
</dbReference>
<dbReference type="OrthoDB" id="6710946at2759"/>
<dbReference type="EMBL" id="KK115068">
    <property type="protein sequence ID" value="KFM64101.1"/>
    <property type="molecule type" value="Genomic_DNA"/>
</dbReference>
<gene>
    <name evidence="13" type="ORF">X975_03594</name>
</gene>
<evidence type="ECO:0000256" key="8">
    <source>
        <dbReference type="ARBA" id="ARBA00038938"/>
    </source>
</evidence>
<dbReference type="STRING" id="407821.A0A087TG62"/>
<keyword evidence="5" id="KW-0378">Hydrolase</keyword>
<dbReference type="PROSITE" id="PS51747">
    <property type="entry name" value="CYT_DCMP_DEAMINASES_2"/>
    <property type="match status" value="1"/>
</dbReference>
<dbReference type="Gene3D" id="3.40.140.10">
    <property type="entry name" value="Cytidine Deaminase, domain 2"/>
    <property type="match status" value="1"/>
</dbReference>
<dbReference type="GO" id="GO:0004132">
    <property type="term" value="F:dCMP deaminase activity"/>
    <property type="evidence" value="ECO:0007669"/>
    <property type="project" value="UniProtKB-EC"/>
</dbReference>
<sequence length="221" mass="24694">MAELNGSSEFNELEKITSLCLEAQLNESSSCDELQKETENGSGVIQPSKISDPLPWDDYFMSLCLLTSARSKDPNTKVGACIVNCEKKIVGLGYNGMPRGIKDGELPWDKTADEVFKTKYPYVCHAEMNAIMNCIGRNLSDCIIYVNKFPCPECAKLIIQSGIKKVMYMDPKLVLGAYDETYPSRKMFDCSGVTHHRFVPSVKKVTIDIQTPSKIPVFIEK</sequence>
<evidence type="ECO:0000256" key="11">
    <source>
        <dbReference type="ARBA" id="ARBA00071625"/>
    </source>
</evidence>
<evidence type="ECO:0000256" key="1">
    <source>
        <dbReference type="ARBA" id="ARBA00001947"/>
    </source>
</evidence>
<dbReference type="PANTHER" id="PTHR11086">
    <property type="entry name" value="DEOXYCYTIDYLATE DEAMINASE-RELATED"/>
    <property type="match status" value="1"/>
</dbReference>
<dbReference type="GO" id="GO:0008270">
    <property type="term" value="F:zinc ion binding"/>
    <property type="evidence" value="ECO:0007669"/>
    <property type="project" value="InterPro"/>
</dbReference>
<protein>
    <recommendedName>
        <fullName evidence="11">Probable deoxycytidylate deaminase</fullName>
        <ecNumber evidence="8">3.5.4.12</ecNumber>
    </recommendedName>
    <alternativeName>
        <fullName evidence="9">dCMP deaminase</fullName>
    </alternativeName>
</protein>
<evidence type="ECO:0000256" key="10">
    <source>
        <dbReference type="ARBA" id="ARBA00052978"/>
    </source>
</evidence>
<keyword evidence="14" id="KW-1185">Reference proteome</keyword>
<dbReference type="GO" id="GO:0009165">
    <property type="term" value="P:nucleotide biosynthetic process"/>
    <property type="evidence" value="ECO:0007669"/>
    <property type="project" value="UniProtKB-KW"/>
</dbReference>
<dbReference type="GO" id="GO:0005737">
    <property type="term" value="C:cytoplasm"/>
    <property type="evidence" value="ECO:0007669"/>
    <property type="project" value="TreeGrafter"/>
</dbReference>
<dbReference type="InterPro" id="IPR016192">
    <property type="entry name" value="APOBEC/CMP_deaminase_Zn-bd"/>
</dbReference>
<accession>A0A087TG62</accession>
<comment type="cofactor">
    <cofactor evidence="1">
        <name>Zn(2+)</name>
        <dbReference type="ChEBI" id="CHEBI:29105"/>
    </cofactor>
</comment>
<dbReference type="EC" id="3.5.4.12" evidence="8"/>
<comment type="catalytic activity">
    <reaction evidence="10">
        <text>dCMP + H2O + H(+) = dUMP + NH4(+)</text>
        <dbReference type="Rhea" id="RHEA:22924"/>
        <dbReference type="ChEBI" id="CHEBI:15377"/>
        <dbReference type="ChEBI" id="CHEBI:15378"/>
        <dbReference type="ChEBI" id="CHEBI:28938"/>
        <dbReference type="ChEBI" id="CHEBI:57566"/>
        <dbReference type="ChEBI" id="CHEBI:246422"/>
        <dbReference type="EC" id="3.5.4.12"/>
    </reaction>
</comment>
<evidence type="ECO:0000313" key="14">
    <source>
        <dbReference type="Proteomes" id="UP000054359"/>
    </source>
</evidence>
<dbReference type="Proteomes" id="UP000054359">
    <property type="component" value="Unassembled WGS sequence"/>
</dbReference>
<name>A0A087TG62_STEMI</name>
<organism evidence="13 14">
    <name type="scientific">Stegodyphus mimosarum</name>
    <name type="common">African social velvet spider</name>
    <dbReference type="NCBI Taxonomy" id="407821"/>
    <lineage>
        <taxon>Eukaryota</taxon>
        <taxon>Metazoa</taxon>
        <taxon>Ecdysozoa</taxon>
        <taxon>Arthropoda</taxon>
        <taxon>Chelicerata</taxon>
        <taxon>Arachnida</taxon>
        <taxon>Araneae</taxon>
        <taxon>Araneomorphae</taxon>
        <taxon>Entelegynae</taxon>
        <taxon>Eresoidea</taxon>
        <taxon>Eresidae</taxon>
        <taxon>Stegodyphus</taxon>
    </lineage>
</organism>
<evidence type="ECO:0000256" key="6">
    <source>
        <dbReference type="ARBA" id="ARBA00022833"/>
    </source>
</evidence>
<dbReference type="PROSITE" id="PS00903">
    <property type="entry name" value="CYT_DCMP_DEAMINASES_1"/>
    <property type="match status" value="1"/>
</dbReference>
<dbReference type="PANTHER" id="PTHR11086:SF18">
    <property type="entry name" value="DEOXYCYTIDYLATE DEAMINASE"/>
    <property type="match status" value="1"/>
</dbReference>
<feature type="domain" description="CMP/dCMP-type deaminase" evidence="12">
    <location>
        <begin position="55"/>
        <end position="201"/>
    </location>
</feature>
<evidence type="ECO:0000256" key="4">
    <source>
        <dbReference type="ARBA" id="ARBA00022727"/>
    </source>
</evidence>
<evidence type="ECO:0000256" key="7">
    <source>
        <dbReference type="ARBA" id="ARBA00037036"/>
    </source>
</evidence>
<keyword evidence="6" id="KW-0862">Zinc</keyword>
<dbReference type="FunFam" id="3.40.140.10:FF:000021">
    <property type="entry name" value="Deoxycytidylate deaminase"/>
    <property type="match status" value="1"/>
</dbReference>
<dbReference type="Pfam" id="PF00383">
    <property type="entry name" value="dCMP_cyt_deam_1"/>
    <property type="match status" value="1"/>
</dbReference>
<comment type="similarity">
    <text evidence="2">Belongs to the cytidine and deoxycytidylate deaminase family.</text>
</comment>